<accession>A0A6P2L867</accession>
<keyword evidence="2" id="KW-0732">Signal</keyword>
<proteinExistence type="predicted"/>
<evidence type="ECO:0000313" key="4">
    <source>
        <dbReference type="Proteomes" id="UP000494125"/>
    </source>
</evidence>
<name>A0A6P2L867_9BURK</name>
<dbReference type="AlphaFoldDB" id="A0A6P2L867"/>
<dbReference type="PANTHER" id="PTHR38731">
    <property type="entry name" value="LIPL45-RELATED LIPOPROTEIN-RELATED"/>
    <property type="match status" value="1"/>
</dbReference>
<dbReference type="InterPro" id="IPR046535">
    <property type="entry name" value="DUF6600"/>
</dbReference>
<dbReference type="EMBL" id="CABVPN010000013">
    <property type="protein sequence ID" value="VWB63178.1"/>
    <property type="molecule type" value="Genomic_DNA"/>
</dbReference>
<protein>
    <submittedName>
        <fullName evidence="3">Proline-rich exported protein</fullName>
    </submittedName>
</protein>
<feature type="region of interest" description="Disordered" evidence="1">
    <location>
        <begin position="560"/>
        <end position="836"/>
    </location>
</feature>
<sequence length="836" mass="88455">MASLFTLKRTAHCTLLAVATLATLPSAFAQATQAAAYAAAARQPGGDPPSRVARLNYMSGAVTTEPAGTDTWSYAAVNRPLTTGDQLWNDAGARSELHIGSTAVRLGESTNLSVLNLDDNTTQLKVGLGTVSTHVRDLPPGGAYEIDTPNLALGITGPGDYRVDVAPNGATTTVTVRSGSATVYGSNGQYPLSPGQQVVFAGTDLQVAQQSAAPAPDGLDQWAASRDAAEQRSVSARYVSRDVPGYQDLDANGTWRETPNYGEVWVPNDTPADWAPYHDGHWIWQAPWGWTWVDDAPWGFAPYHYGRWAYVDDSWAWVPGPMVVSQPPVYAPALVAFVGGGGGPDWSVALTVGGVAAAGCAWFALGPGEAWHPGWGGWSPHYYDRVNRNIVVNNVTVNKTVNVTNITNITNINKTYVNFRAPHAITAVPASAFVHGQPVAHFSQRVDPQQWRNAHVMPGTPGIAPVRQSFTGGLRTASYRPPAAIGQHTFVATRNPAVPAAYRDQAAAHLARQGARVPGAGAPVAKTNVPADYTARPVRVPGNPKAGAWAMRNVQLVNPHGPVVQPAHAPRDGQPAPAQALAARPGAPMPVVPNGARPTNGEGPNAPRFTNGTTPQAPGNPAAHQALGPGNGVPHPPTSANTPTGHDNTHAAAAPAPAWMQPHTPMERQRPTPPTALHAAGQNALPPVRGAAPAQHPEAAPSTQLGGRQETPRALPQPRLDTTAQIPQPRPRPDFAAPAQHAQPRPERAAPTPQPRPEFAQPAPRHEVAPPRVNEYRPPAPAVHEMPRPQPQAPRMEPRPSMPAPHVEPRPQPAPHVEAPRPSNPPPGGHDERHRQ</sequence>
<dbReference type="PANTHER" id="PTHR38731:SF3">
    <property type="entry name" value="BLL6125 PROTEIN"/>
    <property type="match status" value="1"/>
</dbReference>
<feature type="compositionally biased region" description="Low complexity" evidence="1">
    <location>
        <begin position="573"/>
        <end position="586"/>
    </location>
</feature>
<evidence type="ECO:0000256" key="1">
    <source>
        <dbReference type="SAM" id="MobiDB-lite"/>
    </source>
</evidence>
<reference evidence="3 4" key="1">
    <citation type="submission" date="2019-09" db="EMBL/GenBank/DDBJ databases">
        <authorList>
            <person name="Depoorter E."/>
        </authorList>
    </citation>
    <scope>NUCLEOTIDE SEQUENCE [LARGE SCALE GENOMIC DNA]</scope>
    <source>
        <strain evidence="3">LMG 24065</strain>
    </source>
</reference>
<organism evidence="3 4">
    <name type="scientific">Burkholderia diffusa</name>
    <dbReference type="NCBI Taxonomy" id="488732"/>
    <lineage>
        <taxon>Bacteria</taxon>
        <taxon>Pseudomonadati</taxon>
        <taxon>Pseudomonadota</taxon>
        <taxon>Betaproteobacteria</taxon>
        <taxon>Burkholderiales</taxon>
        <taxon>Burkholderiaceae</taxon>
        <taxon>Burkholderia</taxon>
        <taxon>Burkholderia cepacia complex</taxon>
    </lineage>
</organism>
<gene>
    <name evidence="3" type="ORF">BDI24065_02955</name>
</gene>
<evidence type="ECO:0000256" key="2">
    <source>
        <dbReference type="SAM" id="SignalP"/>
    </source>
</evidence>
<dbReference type="RefSeq" id="WP_151047003.1">
    <property type="nucleotide sequence ID" value="NZ_CABVPN010000013.1"/>
</dbReference>
<feature type="signal peptide" evidence="2">
    <location>
        <begin position="1"/>
        <end position="29"/>
    </location>
</feature>
<dbReference type="Proteomes" id="UP000494125">
    <property type="component" value="Unassembled WGS sequence"/>
</dbReference>
<feature type="chain" id="PRO_5026724169" evidence="2">
    <location>
        <begin position="30"/>
        <end position="836"/>
    </location>
</feature>
<dbReference type="Pfam" id="PF20245">
    <property type="entry name" value="DUF6600"/>
    <property type="match status" value="1"/>
</dbReference>
<dbReference type="Gene3D" id="2.60.120.1440">
    <property type="match status" value="1"/>
</dbReference>
<keyword evidence="4" id="KW-1185">Reference proteome</keyword>
<evidence type="ECO:0000313" key="3">
    <source>
        <dbReference type="EMBL" id="VWB63178.1"/>
    </source>
</evidence>
<dbReference type="GeneID" id="93028032"/>
<feature type="compositionally biased region" description="Polar residues" evidence="1">
    <location>
        <begin position="608"/>
        <end position="617"/>
    </location>
</feature>